<feature type="repeat" description="ANK" evidence="3">
    <location>
        <begin position="1536"/>
        <end position="1568"/>
    </location>
</feature>
<evidence type="ECO:0000256" key="4">
    <source>
        <dbReference type="SAM" id="Coils"/>
    </source>
</evidence>
<evidence type="ECO:0000256" key="2">
    <source>
        <dbReference type="ARBA" id="ARBA00023043"/>
    </source>
</evidence>
<dbReference type="SUPFAM" id="SSF52540">
    <property type="entry name" value="P-loop containing nucleoside triphosphate hydrolases"/>
    <property type="match status" value="1"/>
</dbReference>
<evidence type="ECO:0000256" key="5">
    <source>
        <dbReference type="SAM" id="MobiDB-lite"/>
    </source>
</evidence>
<reference evidence="8 9" key="1">
    <citation type="submission" date="2018-05" db="EMBL/GenBank/DDBJ databases">
        <title>Whole genome sequencing for identification of molecular markers to develop diagnostic detection tools for the regulated plant pathogen Lachnellula willkommii.</title>
        <authorList>
            <person name="Giroux E."/>
            <person name="Bilodeau G."/>
        </authorList>
    </citation>
    <scope>NUCLEOTIDE SEQUENCE [LARGE SCALE GENOMIC DNA]</scope>
    <source>
        <strain evidence="8 9">CBS 625.97</strain>
    </source>
</reference>
<protein>
    <submittedName>
        <fullName evidence="8">Serine/threonine-protein phosphatase 6 regulatory ankyrin repeat subunit A</fullName>
    </submittedName>
</protein>
<dbReference type="PROSITE" id="PS50297">
    <property type="entry name" value="ANK_REP_REGION"/>
    <property type="match status" value="6"/>
</dbReference>
<feature type="repeat" description="ANK" evidence="3">
    <location>
        <begin position="1502"/>
        <end position="1534"/>
    </location>
</feature>
<dbReference type="InterPro" id="IPR036770">
    <property type="entry name" value="Ankyrin_rpt-contain_sf"/>
</dbReference>
<name>A0A7D8UQY8_9HELO</name>
<feature type="coiled-coil region" evidence="4">
    <location>
        <begin position="46"/>
        <end position="106"/>
    </location>
</feature>
<dbReference type="EMBL" id="QGMG01000497">
    <property type="protein sequence ID" value="TVY53131.1"/>
    <property type="molecule type" value="Genomic_DNA"/>
</dbReference>
<dbReference type="Pfam" id="PF13857">
    <property type="entry name" value="Ank_5"/>
    <property type="match status" value="1"/>
</dbReference>
<dbReference type="Pfam" id="PF24883">
    <property type="entry name" value="NPHP3_N"/>
    <property type="match status" value="1"/>
</dbReference>
<dbReference type="Pfam" id="PF12796">
    <property type="entry name" value="Ank_2"/>
    <property type="match status" value="6"/>
</dbReference>
<keyword evidence="1" id="KW-0677">Repeat</keyword>
<dbReference type="InterPro" id="IPR056884">
    <property type="entry name" value="NPHP3-like_N"/>
</dbReference>
<dbReference type="OrthoDB" id="194358at2759"/>
<organism evidence="8 9">
    <name type="scientific">Lachnellula cervina</name>
    <dbReference type="NCBI Taxonomy" id="1316786"/>
    <lineage>
        <taxon>Eukaryota</taxon>
        <taxon>Fungi</taxon>
        <taxon>Dikarya</taxon>
        <taxon>Ascomycota</taxon>
        <taxon>Pezizomycotina</taxon>
        <taxon>Leotiomycetes</taxon>
        <taxon>Helotiales</taxon>
        <taxon>Lachnaceae</taxon>
        <taxon>Lachnellula</taxon>
    </lineage>
</organism>
<feature type="compositionally biased region" description="Low complexity" evidence="5">
    <location>
        <begin position="1911"/>
        <end position="1925"/>
    </location>
</feature>
<evidence type="ECO:0000256" key="3">
    <source>
        <dbReference type="PROSITE-ProRule" id="PRU00023"/>
    </source>
</evidence>
<feature type="repeat" description="ANK" evidence="3">
    <location>
        <begin position="1640"/>
        <end position="1672"/>
    </location>
</feature>
<dbReference type="Proteomes" id="UP000481288">
    <property type="component" value="Unassembled WGS sequence"/>
</dbReference>
<proteinExistence type="predicted"/>
<dbReference type="PANTHER" id="PTHR24198">
    <property type="entry name" value="ANKYRIN REPEAT AND PROTEIN KINASE DOMAIN-CONTAINING PROTEIN"/>
    <property type="match status" value="1"/>
</dbReference>
<feature type="repeat" description="ANK" evidence="3">
    <location>
        <begin position="1216"/>
        <end position="1248"/>
    </location>
</feature>
<evidence type="ECO:0000259" key="7">
    <source>
        <dbReference type="Pfam" id="PF24883"/>
    </source>
</evidence>
<dbReference type="Gene3D" id="1.25.40.20">
    <property type="entry name" value="Ankyrin repeat-containing domain"/>
    <property type="match status" value="5"/>
</dbReference>
<evidence type="ECO:0000313" key="9">
    <source>
        <dbReference type="Proteomes" id="UP000481288"/>
    </source>
</evidence>
<dbReference type="InterPro" id="IPR002110">
    <property type="entry name" value="Ankyrin_rpt"/>
</dbReference>
<dbReference type="SUPFAM" id="SSF48403">
    <property type="entry name" value="Ankyrin repeat"/>
    <property type="match status" value="2"/>
</dbReference>
<evidence type="ECO:0000256" key="6">
    <source>
        <dbReference type="SAM" id="Phobius"/>
    </source>
</evidence>
<dbReference type="SMART" id="SM00248">
    <property type="entry name" value="ANK"/>
    <property type="match status" value="22"/>
</dbReference>
<feature type="repeat" description="ANK" evidence="3">
    <location>
        <begin position="966"/>
        <end position="1004"/>
    </location>
</feature>
<feature type="transmembrane region" description="Helical" evidence="6">
    <location>
        <begin position="1948"/>
        <end position="1968"/>
    </location>
</feature>
<feature type="repeat" description="ANK" evidence="3">
    <location>
        <begin position="1146"/>
        <end position="1181"/>
    </location>
</feature>
<keyword evidence="6" id="KW-1133">Transmembrane helix</keyword>
<keyword evidence="6" id="KW-0812">Transmembrane</keyword>
<keyword evidence="2 3" id="KW-0040">ANK repeat</keyword>
<accession>A0A7D8UQY8</accession>
<dbReference type="PANTHER" id="PTHR24198:SF165">
    <property type="entry name" value="ANKYRIN REPEAT-CONTAINING PROTEIN-RELATED"/>
    <property type="match status" value="1"/>
</dbReference>
<evidence type="ECO:0000313" key="8">
    <source>
        <dbReference type="EMBL" id="TVY53131.1"/>
    </source>
</evidence>
<feature type="repeat" description="ANK" evidence="3">
    <location>
        <begin position="1749"/>
        <end position="1781"/>
    </location>
</feature>
<evidence type="ECO:0000256" key="1">
    <source>
        <dbReference type="ARBA" id="ARBA00022737"/>
    </source>
</evidence>
<dbReference type="InterPro" id="IPR027417">
    <property type="entry name" value="P-loop_NTPase"/>
</dbReference>
<feature type="repeat" description="ANK" evidence="3">
    <location>
        <begin position="933"/>
        <end position="965"/>
    </location>
</feature>
<keyword evidence="9" id="KW-1185">Reference proteome</keyword>
<gene>
    <name evidence="8" type="primary">Ankrd28</name>
    <name evidence="8" type="ORF">LCER1_G006106</name>
</gene>
<dbReference type="Gene3D" id="3.40.50.300">
    <property type="entry name" value="P-loop containing nucleotide triphosphate hydrolases"/>
    <property type="match status" value="1"/>
</dbReference>
<sequence length="1986" mass="220047">MGDPFSIAASVVGLIAITTGIVTNGSKYLSEFKHSDETIKALFLEVNLLFLTLQNLEEVATRLEHEQSSISQTIRIHHINACGDTLEKINEQLNKVAAKKNTAIARTRQRALWPLDKAGTTSLLLEVERHKTSLSLALSVDDMSAHSTILASQDVMQTGITLINENLQSYRTIVDEKSLSKKRQEVIQSLNTIDYNQYQLSNVQLRQASTGGWFLDGAEFKHWLSLVDGKLWLYGIPGAGKTILMATAIQEAQKLVSEARSQLGIAFFFCDYKKPETQVASTILGSLVKQLALQDERVFLELEAFYEIHNPTGQPPIEVTNTELCDLLKSMALHFKHTMILIDGLDEIKMNRVETLEMLCDLTSNGNLKTLFASRDEVDIRNCFSNYANISIAAQSGDLRLYVAAEIETRSARNQLMIRDPKLKEHIMKTLITGADGMFRWVACQMDYLCELNNDDDRRKALQELPHGLPATYERILERVKLKSNQELVKRTLRWIVCSNKPVLSDVLLAVLAIKDGDKALNYGAMTTIVDIMRWCSSLLRWKDQNMKYIELAHFTVKEFLLTINPKEQTSVADYRIDIIKDQYDLAKICLTILNFDEFAATQPPQQTDTLSWATSAEVQEAFRYASVWWPVHASEYLEDQHIFALAKKLFDPVKSNNFHWWTRCFADQNYLDLENYPELTTLHFASYLGLSKLVEWLLRQEDVDVSSASQIGTPILFAISPMLVFDNLPSREGSVRPQYSTVEPQYWNMSSSRETIKVLLNGGAQVNGSHGIFGNYFMTLDLPKDFAVSPLSAVLLRSVHTPDVIEMLLAHGARITNAVLEAGRQNLCKVCTGDTFEACLLVLLKGVTDDNLDQDARENFPRFRSQILSRIGITSDINPDEEGETSGFSSMGNTRDKVLELKTTTSNGQLDRVEKCIAILEKKLDHTTQAAAVQMALHLAARYHHTPIVEFLLRCGASIRHQDEAGDTPLHQACMIESASASSSLKTVELLLQQGSDPTILNKEGISPLHIAARYENVESVAVLTLLTKATLEPKSLLEHGILQPSPLWIAIEVGCDEVAGFFLAMCDLDILCSLSWQNLSCLVPAVQRSSPAVLEILLGKGIEINAPMGDGSLAIHHASRSHGSTAVMKSLLAKGADFSFKLMDGSTALHLVSESSSEDRIEKIKALLSAGADINSTNARGHSVLQLAAANDRADVVSFITEQDGVDPNHKDDYGKTALMISLQHGFLTHSRILIARGCDIEMVDAGNGTALHYACEQAPSEDANQMILHLVEAGLQLSEKDSKSISAFEVALYSKYLAPQPYAEEEHFVTPARRQRRAQKASNDNLWAPFSEIDGYFEPDSEYESADFNDDFHEYDLQRYADDSAQLFWQSWNERIVMCISHMSSDQLNQGLSTGRYPAGFLVQYATSATTKALLDKQVDVNTVDTIEPAIPLDIAAFHGCDSDIAALLIAKTSRPIDECTGSQRRNPLQLCCTRPDSNTVLLRQLIEAKADPTLPDRDGTTPLMIAASHGSVDCLKVLLKHNVPINTQTLGSGSTALHWAITASSSECVVALLQAGARVDIEGETGDSCHRVPLLWAAIRKEWDIADILIKHGATTLEMTGGTSVIHEAASAGEQGILRLVLDLPNRPDLSTKNKDQHTPLELAATVEDAACFKLLLDNGASIETGAEQHGGVAHASTHPVSNDIRKLLLHQDVRWDVTSLMECNDVDFMDVLPLHRAAHYGNNVCIHFLKQNKFIEDIDVEAEYGMTALHFAACGGQQATVEFLLQLGADAEKTETRYGRTPLISAARYHCLSVVETLLDHRCNTLATDANGLTAYAHAINENEIEISAILKRHETRANRSLMVPDLPATPSRDVSLADELLLPRSTLGLPNGSPDTIQSKDELSEIRRLLSKPDLALASSQPSNTEVQTSTITTTEDQQQQKTMIRAESHREVRSIVIDQNYVLLAIIGGLTALLVWVVVLLQRMNKAMMDIEKFVPRDR</sequence>
<keyword evidence="6" id="KW-0472">Membrane</keyword>
<feature type="domain" description="Nephrocystin 3-like N-terminal" evidence="7">
    <location>
        <begin position="210"/>
        <end position="375"/>
    </location>
</feature>
<keyword evidence="4" id="KW-0175">Coiled coil</keyword>
<comment type="caution">
    <text evidence="8">The sequence shown here is derived from an EMBL/GenBank/DDBJ whole genome shotgun (WGS) entry which is preliminary data.</text>
</comment>
<dbReference type="PROSITE" id="PS50088">
    <property type="entry name" value="ANK_REPEAT"/>
    <property type="match status" value="8"/>
</dbReference>
<feature type="region of interest" description="Disordered" evidence="5">
    <location>
        <begin position="1903"/>
        <end position="1925"/>
    </location>
</feature>